<dbReference type="SUPFAM" id="SSF53187">
    <property type="entry name" value="Zn-dependent exopeptidases"/>
    <property type="match status" value="1"/>
</dbReference>
<evidence type="ECO:0000259" key="9">
    <source>
        <dbReference type="Pfam" id="PF07687"/>
    </source>
</evidence>
<dbReference type="Gene3D" id="3.40.630.10">
    <property type="entry name" value="Zn peptidases"/>
    <property type="match status" value="1"/>
</dbReference>
<keyword evidence="11" id="KW-1185">Reference proteome</keyword>
<dbReference type="InterPro" id="IPR001261">
    <property type="entry name" value="ArgE/DapE_CS"/>
</dbReference>
<dbReference type="CDD" id="cd03888">
    <property type="entry name" value="M20_PepV"/>
    <property type="match status" value="1"/>
</dbReference>
<dbReference type="NCBIfam" id="NF005591">
    <property type="entry name" value="PRK07318.1"/>
    <property type="match status" value="1"/>
</dbReference>
<evidence type="ECO:0000256" key="3">
    <source>
        <dbReference type="ARBA" id="ARBA00022670"/>
    </source>
</evidence>
<dbReference type="InterPro" id="IPR050072">
    <property type="entry name" value="Peptidase_M20A"/>
</dbReference>
<keyword evidence="5" id="KW-0378">Hydrolase</keyword>
<comment type="similarity">
    <text evidence="2">Belongs to the peptidase M20A family.</text>
</comment>
<sequence>MDYLKKIEENRELQIQTLQDLVSIKSVQSNPVATKDGEVYPFGKGVQDAFAYTLNKGKELGFEIKNVDHYGGHIDYGVGDEIVGILGHLDVVPEGDGWSFDPYSGAVSDGYIYGRGTLDDKGPVIAVLFAMKALKDAGYVPSKKVRLILGLDEETSWNGMAYYGQREQMPNYGFTPDAEFPALNGEKGIVSFEIAKKFAKTQNMGLELRSLTGGAAANMVAEHARAVVKHDTPESYGQIRELAAAYREETGYKIGVKGVGKSLEITSDGKSAHGATPEAGLNAISIMMDFLGRLNFSNDDVNDFIQFYNTYIGFDLNGEQIGCGFCDEPSGKLTLNVGLVSYDRESITLTINVRYPVTYTDEQVFAAITPLINKYDLGIIKGRAQAPIFMNPESPMIKTLMEVYQQNTGDYESKPLVIGGGTYARAAKNIVAFGGMFPGDPDLMHQKDERLSIEKLMKMTKIYADAIYKLSQAEFRITEEE</sequence>
<dbReference type="InterPro" id="IPR036264">
    <property type="entry name" value="Bact_exopeptidase_dim_dom"/>
</dbReference>
<dbReference type="InterPro" id="IPR010964">
    <property type="entry name" value="M20A_pepV-rel"/>
</dbReference>
<organism evidence="10 11">
    <name type="scientific">Emergencia timonensis</name>
    <dbReference type="NCBI Taxonomy" id="1776384"/>
    <lineage>
        <taxon>Bacteria</taxon>
        <taxon>Bacillati</taxon>
        <taxon>Bacillota</taxon>
        <taxon>Clostridia</taxon>
        <taxon>Peptostreptococcales</taxon>
        <taxon>Anaerovoracaceae</taxon>
        <taxon>Emergencia</taxon>
    </lineage>
</organism>
<keyword evidence="8" id="KW-0482">Metalloprotease</keyword>
<evidence type="ECO:0000256" key="2">
    <source>
        <dbReference type="ARBA" id="ARBA00006247"/>
    </source>
</evidence>
<evidence type="ECO:0000256" key="8">
    <source>
        <dbReference type="ARBA" id="ARBA00023049"/>
    </source>
</evidence>
<dbReference type="GO" id="GO:0008270">
    <property type="term" value="F:zinc ion binding"/>
    <property type="evidence" value="ECO:0007669"/>
    <property type="project" value="InterPro"/>
</dbReference>
<evidence type="ECO:0000256" key="1">
    <source>
        <dbReference type="ARBA" id="ARBA00001947"/>
    </source>
</evidence>
<name>A0A415DTS9_9FIRM</name>
<evidence type="ECO:0000313" key="10">
    <source>
        <dbReference type="EMBL" id="RHJ83404.1"/>
    </source>
</evidence>
<dbReference type="GO" id="GO:0008237">
    <property type="term" value="F:metallopeptidase activity"/>
    <property type="evidence" value="ECO:0007669"/>
    <property type="project" value="UniProtKB-KW"/>
</dbReference>
<accession>A0A415DTS9</accession>
<keyword evidence="4" id="KW-0479">Metal-binding</keyword>
<comment type="caution">
    <text evidence="10">The sequence shown here is derived from an EMBL/GenBank/DDBJ whole genome shotgun (WGS) entry which is preliminary data.</text>
</comment>
<dbReference type="AlphaFoldDB" id="A0A415DTS9"/>
<keyword evidence="6" id="KW-0862">Zinc</keyword>
<dbReference type="NCBIfam" id="TIGR01887">
    <property type="entry name" value="dipeptidaselike"/>
    <property type="match status" value="1"/>
</dbReference>
<dbReference type="EMBL" id="QRMS01000009">
    <property type="protein sequence ID" value="RHJ83404.1"/>
    <property type="molecule type" value="Genomic_DNA"/>
</dbReference>
<feature type="domain" description="Peptidase M20 dimerisation" evidence="9">
    <location>
        <begin position="261"/>
        <end position="374"/>
    </location>
</feature>
<dbReference type="InterPro" id="IPR002933">
    <property type="entry name" value="Peptidase_M20"/>
</dbReference>
<dbReference type="OrthoDB" id="9761532at2"/>
<evidence type="ECO:0000256" key="4">
    <source>
        <dbReference type="ARBA" id="ARBA00022723"/>
    </source>
</evidence>
<dbReference type="Gene3D" id="3.30.70.360">
    <property type="match status" value="2"/>
</dbReference>
<evidence type="ECO:0000256" key="7">
    <source>
        <dbReference type="ARBA" id="ARBA00022997"/>
    </source>
</evidence>
<dbReference type="GO" id="GO:0008777">
    <property type="term" value="F:acetylornithine deacetylase activity"/>
    <property type="evidence" value="ECO:0007669"/>
    <property type="project" value="TreeGrafter"/>
</dbReference>
<dbReference type="Pfam" id="PF07687">
    <property type="entry name" value="M20_dimer"/>
    <property type="match status" value="1"/>
</dbReference>
<proteinExistence type="inferred from homology"/>
<dbReference type="SUPFAM" id="SSF55031">
    <property type="entry name" value="Bacterial exopeptidase dimerisation domain"/>
    <property type="match status" value="1"/>
</dbReference>
<dbReference type="PROSITE" id="PS00758">
    <property type="entry name" value="ARGE_DAPE_CPG2_1"/>
    <property type="match status" value="1"/>
</dbReference>
<evidence type="ECO:0000313" key="11">
    <source>
        <dbReference type="Proteomes" id="UP000284841"/>
    </source>
</evidence>
<keyword evidence="3" id="KW-0645">Protease</keyword>
<dbReference type="GO" id="GO:0016805">
    <property type="term" value="F:dipeptidase activity"/>
    <property type="evidence" value="ECO:0007669"/>
    <property type="project" value="UniProtKB-KW"/>
</dbReference>
<dbReference type="GO" id="GO:0006526">
    <property type="term" value="P:L-arginine biosynthetic process"/>
    <property type="evidence" value="ECO:0007669"/>
    <property type="project" value="TreeGrafter"/>
</dbReference>
<dbReference type="Proteomes" id="UP000284841">
    <property type="component" value="Unassembled WGS sequence"/>
</dbReference>
<evidence type="ECO:0000256" key="6">
    <source>
        <dbReference type="ARBA" id="ARBA00022833"/>
    </source>
</evidence>
<dbReference type="InterPro" id="IPR011650">
    <property type="entry name" value="Peptidase_M20_dimer"/>
</dbReference>
<gene>
    <name evidence="10" type="ORF">DW099_18990</name>
</gene>
<keyword evidence="7" id="KW-0224">Dipeptidase</keyword>
<reference evidence="10 11" key="1">
    <citation type="submission" date="2018-08" db="EMBL/GenBank/DDBJ databases">
        <title>A genome reference for cultivated species of the human gut microbiota.</title>
        <authorList>
            <person name="Zou Y."/>
            <person name="Xue W."/>
            <person name="Luo G."/>
        </authorList>
    </citation>
    <scope>NUCLEOTIDE SEQUENCE [LARGE SCALE GENOMIC DNA]</scope>
    <source>
        <strain evidence="10 11">AM07-24</strain>
    </source>
</reference>
<dbReference type="PANTHER" id="PTHR43808:SF31">
    <property type="entry name" value="N-ACETYL-L-CITRULLINE DEACETYLASE"/>
    <property type="match status" value="1"/>
</dbReference>
<dbReference type="Pfam" id="PF01546">
    <property type="entry name" value="Peptidase_M20"/>
    <property type="match status" value="1"/>
</dbReference>
<dbReference type="RefSeq" id="WP_118336682.1">
    <property type="nucleotide sequence ID" value="NZ_AP025567.1"/>
</dbReference>
<comment type="cofactor">
    <cofactor evidence="1">
        <name>Zn(2+)</name>
        <dbReference type="ChEBI" id="CHEBI:29105"/>
    </cofactor>
</comment>
<dbReference type="GO" id="GO:0006508">
    <property type="term" value="P:proteolysis"/>
    <property type="evidence" value="ECO:0007669"/>
    <property type="project" value="UniProtKB-KW"/>
</dbReference>
<dbReference type="STRING" id="1776384.GCA_900086585_01495"/>
<evidence type="ECO:0000256" key="5">
    <source>
        <dbReference type="ARBA" id="ARBA00022801"/>
    </source>
</evidence>
<dbReference type="PANTHER" id="PTHR43808">
    <property type="entry name" value="ACETYLORNITHINE DEACETYLASE"/>
    <property type="match status" value="1"/>
</dbReference>
<protein>
    <submittedName>
        <fullName evidence="10">Dipeptidase PepV</fullName>
    </submittedName>
</protein>